<dbReference type="GO" id="GO:0004176">
    <property type="term" value="F:ATP-dependent peptidase activity"/>
    <property type="evidence" value="ECO:0007669"/>
    <property type="project" value="TreeGrafter"/>
</dbReference>
<protein>
    <submittedName>
        <fullName evidence="2">Uncharacterized protein</fullName>
    </submittedName>
</protein>
<sequence length="465" mass="53087">MFYLNYKYGLGLSFLLLLSSNEISVAKVAKKEVKNSPAKIGTTAKNKLKNVLEAESTKSTTDGDTNDTIAKTKLKNALDEENALNRAILEKKLSAISAKIAQLSLEKEHKRLRKEIEEEDIREAHEKAIRLLRMEREKLAAETELAQAKFTKQMEQYSIQIAELDKKLQLDRGQTQVLQEAKNRLQAEMEGLNTKLERSKRIERKPVYLKDPLRKKDNVLVLSDRCIQLDGHITCWKANYIVDQIQFFNNKDSVYPIFLVIGVSPGGSSWAGHNILQAIERSKAPVYVVVRQWAASMAAIIATLAPRSYALPNAEILHHQVAQLVFYRYRLNVREAQELSDELRKDWERLGGRIAKKMGISLKTFDKKLYEKAMDGCWSEYADQAKRLKWVDVIVNGIEESAVSVLPDAADYTLEKYSKNYLGTNQTVDGTKSVDQLYGYPLMPHDFDYSYRPPHQQQAQLMGKE</sequence>
<dbReference type="GO" id="GO:0004252">
    <property type="term" value="F:serine-type endopeptidase activity"/>
    <property type="evidence" value="ECO:0007669"/>
    <property type="project" value="TreeGrafter"/>
</dbReference>
<dbReference type="OrthoDB" id="976619at2"/>
<proteinExistence type="predicted"/>
<dbReference type="EMBL" id="RARA01000014">
    <property type="protein sequence ID" value="ROT47750.1"/>
    <property type="molecule type" value="Genomic_DNA"/>
</dbReference>
<dbReference type="Proteomes" id="UP000270927">
    <property type="component" value="Unassembled WGS sequence"/>
</dbReference>
<feature type="coiled-coil region" evidence="1">
    <location>
        <begin position="86"/>
        <end position="202"/>
    </location>
</feature>
<organism evidence="2 4">
    <name type="scientific">Candidatus Cardinium hertigii</name>
    <dbReference type="NCBI Taxonomy" id="247481"/>
    <lineage>
        <taxon>Bacteria</taxon>
        <taxon>Pseudomonadati</taxon>
        <taxon>Bacteroidota</taxon>
        <taxon>Cytophagia</taxon>
        <taxon>Cytophagales</taxon>
        <taxon>Amoebophilaceae</taxon>
        <taxon>Candidatus Cardinium</taxon>
    </lineage>
</organism>
<evidence type="ECO:0000313" key="3">
    <source>
        <dbReference type="EMBL" id="ROT47750.1"/>
    </source>
</evidence>
<keyword evidence="4" id="KW-1185">Reference proteome</keyword>
<dbReference type="RefSeq" id="WP_123662234.1">
    <property type="nucleotide sequence ID" value="NZ_RARA01000014.1"/>
</dbReference>
<name>A0A3N2QB83_9BACT</name>
<gene>
    <name evidence="3" type="ORF">EDM02_00625</name>
    <name evidence="2" type="ORF">EDM02_04240</name>
</gene>
<dbReference type="EMBL" id="RARA01000026">
    <property type="protein sequence ID" value="ROT47074.1"/>
    <property type="molecule type" value="Genomic_DNA"/>
</dbReference>
<reference evidence="2 4" key="1">
    <citation type="submission" date="2018-09" db="EMBL/GenBank/DDBJ databases">
        <title>Comparative Genomics of Wolbachia-Cardinium Dual Endosymbiosis in a Plant-Parasitic Nematode.</title>
        <authorList>
            <person name="Brown A.M.V."/>
            <person name="Wasala S.K."/>
            <person name="Howe D.K."/>
            <person name="Peetz A.B."/>
            <person name="Zasada I.A."/>
            <person name="Denver D.R."/>
        </authorList>
    </citation>
    <scope>NUCLEOTIDE SEQUENCE [LARGE SCALE GENOMIC DNA]</scope>
    <source>
        <strain evidence="2 4">Pp_1</strain>
    </source>
</reference>
<evidence type="ECO:0000313" key="2">
    <source>
        <dbReference type="EMBL" id="ROT47074.1"/>
    </source>
</evidence>
<accession>A0A3N2QB83</accession>
<dbReference type="Gene3D" id="3.90.226.10">
    <property type="entry name" value="2-enoyl-CoA Hydratase, Chain A, domain 1"/>
    <property type="match status" value="1"/>
</dbReference>
<dbReference type="GO" id="GO:0009368">
    <property type="term" value="C:endopeptidase Clp complex"/>
    <property type="evidence" value="ECO:0007669"/>
    <property type="project" value="TreeGrafter"/>
</dbReference>
<dbReference type="InterPro" id="IPR023562">
    <property type="entry name" value="ClpP/TepA"/>
</dbReference>
<dbReference type="InterPro" id="IPR029045">
    <property type="entry name" value="ClpP/crotonase-like_dom_sf"/>
</dbReference>
<comment type="caution">
    <text evidence="2">The sequence shown here is derived from an EMBL/GenBank/DDBJ whole genome shotgun (WGS) entry which is preliminary data.</text>
</comment>
<evidence type="ECO:0000256" key="1">
    <source>
        <dbReference type="SAM" id="Coils"/>
    </source>
</evidence>
<dbReference type="AlphaFoldDB" id="A0A3N2QB83"/>
<dbReference type="PANTHER" id="PTHR10381:SF11">
    <property type="entry name" value="ATP-DEPENDENT CLP PROTEASE PROTEOLYTIC SUBUNIT, MITOCHONDRIAL"/>
    <property type="match status" value="1"/>
</dbReference>
<dbReference type="GO" id="GO:0006515">
    <property type="term" value="P:protein quality control for misfolded or incompletely synthesized proteins"/>
    <property type="evidence" value="ECO:0007669"/>
    <property type="project" value="TreeGrafter"/>
</dbReference>
<dbReference type="Pfam" id="PF00574">
    <property type="entry name" value="CLP_protease"/>
    <property type="match status" value="1"/>
</dbReference>
<dbReference type="SUPFAM" id="SSF52096">
    <property type="entry name" value="ClpP/crotonase"/>
    <property type="match status" value="1"/>
</dbReference>
<keyword evidence="1" id="KW-0175">Coiled coil</keyword>
<dbReference type="GO" id="GO:0051117">
    <property type="term" value="F:ATPase binding"/>
    <property type="evidence" value="ECO:0007669"/>
    <property type="project" value="TreeGrafter"/>
</dbReference>
<evidence type="ECO:0000313" key="4">
    <source>
        <dbReference type="Proteomes" id="UP000270927"/>
    </source>
</evidence>
<dbReference type="PANTHER" id="PTHR10381">
    <property type="entry name" value="ATP-DEPENDENT CLP PROTEASE PROTEOLYTIC SUBUNIT"/>
    <property type="match status" value="1"/>
</dbReference>